<dbReference type="Pfam" id="PF04464">
    <property type="entry name" value="Glyphos_transf"/>
    <property type="match status" value="2"/>
</dbReference>
<comment type="similarity">
    <text evidence="2">Belongs to the CDP-glycerol glycerophosphotransferase family.</text>
</comment>
<protein>
    <submittedName>
        <fullName evidence="7">CDP-glycerol:poly(Glycerophosphate) glycerophosphotransferase</fullName>
        <ecNumber evidence="7">2.7.8.12</ecNumber>
    </submittedName>
</protein>
<evidence type="ECO:0000256" key="4">
    <source>
        <dbReference type="ARBA" id="ARBA00022679"/>
    </source>
</evidence>
<keyword evidence="6" id="KW-0472">Membrane</keyword>
<evidence type="ECO:0000256" key="5">
    <source>
        <dbReference type="ARBA" id="ARBA00022944"/>
    </source>
</evidence>
<sequence>MIIPTWRDWITNINSLLGSDYLRNYNTLLNKPEWKNIAKEKNIDIVFCLHPNMQSFIEYFNIPDYIKVIKQGEVDVQVLIKESKLMITDYSSVAFDFSFLGKPVIYYQFDRDLFLGSLPSHLNMDEELPGRIVDSVEGVLEAAQYYVDHSFENEQSIINRTNRFIAYKDTDNSKRIYQAAKTFKRKNKINDLVKYDILSQHILTRFRKNSKYFDVMSYMNKFLVKFAKIDPKLIVIESNLGKQVTDSPKMIYDQLKTLNKGYKIVWVTNKIYPFDDENVVTVKRLSPEYFKYLSIAKYWINNQNFPHYIEKKKETVYIQTWHGTPLKKMLNDVEEFSGRDEGYIDRINHSVSKWDYLVSPSPYATQCFKSAFNFKKEMLEVGYPRNDVFYQDKNELLNKQNIIKRKLSIPKDKKVILYAPTFRDDEVSAAKKHLINLKLNLYQMKQNLGDEYVLLLRPHIIISNNIIIDKSLEHFVYNVASYEDISDLYLISDICITDYSSVMFDFANTRKPLLFFTYDFEHYKDNLRGFYMNFEQEAPGPLLRDNDALIDAITNLDKVNENYSDKYDKFYNKFCSYEHGDAAKQIVDKLF</sequence>
<dbReference type="PANTHER" id="PTHR37316:SF3">
    <property type="entry name" value="TEICHOIC ACID GLYCEROL-PHOSPHATE TRANSFERASE"/>
    <property type="match status" value="1"/>
</dbReference>
<proteinExistence type="inferred from homology"/>
<dbReference type="EMBL" id="LT906462">
    <property type="protein sequence ID" value="SNV73435.1"/>
    <property type="molecule type" value="Genomic_DNA"/>
</dbReference>
<dbReference type="Gene3D" id="3.40.50.11820">
    <property type="match status" value="1"/>
</dbReference>
<keyword evidence="8" id="KW-1185">Reference proteome</keyword>
<evidence type="ECO:0000256" key="2">
    <source>
        <dbReference type="ARBA" id="ARBA00010488"/>
    </source>
</evidence>
<dbReference type="AlphaFoldDB" id="A0A239ZQR6"/>
<keyword evidence="4 7" id="KW-0808">Transferase</keyword>
<dbReference type="Gene3D" id="3.40.50.12580">
    <property type="match status" value="2"/>
</dbReference>
<evidence type="ECO:0000313" key="8">
    <source>
        <dbReference type="Proteomes" id="UP000242084"/>
    </source>
</evidence>
<dbReference type="GO" id="GO:0047355">
    <property type="term" value="F:CDP-glycerol glycerophosphotransferase activity"/>
    <property type="evidence" value="ECO:0007669"/>
    <property type="project" value="UniProtKB-EC"/>
</dbReference>
<dbReference type="EC" id="2.7.8.12" evidence="7"/>
<dbReference type="Proteomes" id="UP000242084">
    <property type="component" value="Chromosome 1"/>
</dbReference>
<evidence type="ECO:0000256" key="6">
    <source>
        <dbReference type="ARBA" id="ARBA00023136"/>
    </source>
</evidence>
<evidence type="ECO:0000313" key="7">
    <source>
        <dbReference type="EMBL" id="SNV73435.1"/>
    </source>
</evidence>
<keyword evidence="3" id="KW-1003">Cell membrane</keyword>
<reference evidence="7 8" key="1">
    <citation type="submission" date="2017-06" db="EMBL/GenBank/DDBJ databases">
        <authorList>
            <consortium name="Pathogen Informatics"/>
        </authorList>
    </citation>
    <scope>NUCLEOTIDE SEQUENCE [LARGE SCALE GENOMIC DNA]</scope>
    <source>
        <strain evidence="7 8">NCTC13839</strain>
    </source>
</reference>
<comment type="subcellular location">
    <subcellularLocation>
        <location evidence="1">Cell membrane</location>
        <topology evidence="1">Peripheral membrane protein</topology>
    </subcellularLocation>
</comment>
<evidence type="ECO:0000256" key="3">
    <source>
        <dbReference type="ARBA" id="ARBA00022475"/>
    </source>
</evidence>
<dbReference type="KEGG" id="sste:SAMEA4384403_1799"/>
<keyword evidence="5" id="KW-0777">Teichoic acid biosynthesis</keyword>
<evidence type="ECO:0000256" key="1">
    <source>
        <dbReference type="ARBA" id="ARBA00004202"/>
    </source>
</evidence>
<dbReference type="InterPro" id="IPR051612">
    <property type="entry name" value="Teichoic_Acid_Biosynth"/>
</dbReference>
<dbReference type="InterPro" id="IPR007554">
    <property type="entry name" value="Glycerophosphate_synth"/>
</dbReference>
<dbReference type="InterPro" id="IPR043148">
    <property type="entry name" value="TagF_C"/>
</dbReference>
<accession>A0A239ZQR6</accession>
<gene>
    <name evidence="7" type="primary">tagF_3</name>
    <name evidence="7" type="ORF">SAMEA4384403_01799</name>
</gene>
<dbReference type="GO" id="GO:0019350">
    <property type="term" value="P:teichoic acid biosynthetic process"/>
    <property type="evidence" value="ECO:0007669"/>
    <property type="project" value="UniProtKB-KW"/>
</dbReference>
<dbReference type="PANTHER" id="PTHR37316">
    <property type="entry name" value="TEICHOIC ACID GLYCEROL-PHOSPHATE PRIMASE"/>
    <property type="match status" value="1"/>
</dbReference>
<name>A0A239ZQR6_9STAP</name>
<organism evidence="7 8">
    <name type="scientific">Mammaliicoccus stepanovicii</name>
    <dbReference type="NCBI Taxonomy" id="643214"/>
    <lineage>
        <taxon>Bacteria</taxon>
        <taxon>Bacillati</taxon>
        <taxon>Bacillota</taxon>
        <taxon>Bacilli</taxon>
        <taxon>Bacillales</taxon>
        <taxon>Staphylococcaceae</taxon>
        <taxon>Mammaliicoccus</taxon>
    </lineage>
</organism>
<dbReference type="InterPro" id="IPR043149">
    <property type="entry name" value="TagF_N"/>
</dbReference>
<dbReference type="GO" id="GO:0005886">
    <property type="term" value="C:plasma membrane"/>
    <property type="evidence" value="ECO:0007669"/>
    <property type="project" value="UniProtKB-SubCell"/>
</dbReference>
<dbReference type="SUPFAM" id="SSF53756">
    <property type="entry name" value="UDP-Glycosyltransferase/glycogen phosphorylase"/>
    <property type="match status" value="2"/>
</dbReference>